<dbReference type="HAMAP" id="MF_00147_B">
    <property type="entry name" value="TIM_B"/>
    <property type="match status" value="1"/>
</dbReference>
<dbReference type="InterPro" id="IPR022896">
    <property type="entry name" value="TrioseP_Isoase_bac/euk"/>
</dbReference>
<comment type="pathway">
    <text evidence="5">Carbohydrate biosynthesis; gluconeogenesis.</text>
</comment>
<dbReference type="CDD" id="cd00311">
    <property type="entry name" value="TIM"/>
    <property type="match status" value="1"/>
</dbReference>
<sequence length="237" mass="24320">MNTDLATGVNLAWAIAAGVDGLGDVGVVVCPPFISLAAVREAISNRPVSIGAQNMHHDDSGAFTGEVSPVMLAGVCDYVLLGHSERRQMFGETDEMVGRKVAAAVAHGLRPIVCVGETLEQREAGNATEIVRWQVTSALAEIDAGSANELVIAYEPVWAIGTGRAATPQIADQMMGAALGSPAAATMPLLYGGSVNAGNAREYASVANINGALVGGASLDADSFLAIARLFGDGKDR</sequence>
<dbReference type="InterPro" id="IPR013785">
    <property type="entry name" value="Aldolase_TIM"/>
</dbReference>
<dbReference type="EMBL" id="CASHTH010003782">
    <property type="protein sequence ID" value="CAI8049243.1"/>
    <property type="molecule type" value="Genomic_DNA"/>
</dbReference>
<comment type="caution">
    <text evidence="6">The sequence shown here is derived from an EMBL/GenBank/DDBJ whole genome shotgun (WGS) entry which is preliminary data.</text>
</comment>
<keyword evidence="4 5" id="KW-0413">Isomerase</keyword>
<dbReference type="AlphaFoldDB" id="A0AA35TJH2"/>
<evidence type="ECO:0000256" key="2">
    <source>
        <dbReference type="ARBA" id="ARBA00011738"/>
    </source>
</evidence>
<evidence type="ECO:0000256" key="4">
    <source>
        <dbReference type="ARBA" id="ARBA00023235"/>
    </source>
</evidence>
<organism evidence="6 7">
    <name type="scientific">Geodia barretti</name>
    <name type="common">Barrett's horny sponge</name>
    <dbReference type="NCBI Taxonomy" id="519541"/>
    <lineage>
        <taxon>Eukaryota</taxon>
        <taxon>Metazoa</taxon>
        <taxon>Porifera</taxon>
        <taxon>Demospongiae</taxon>
        <taxon>Heteroscleromorpha</taxon>
        <taxon>Tetractinellida</taxon>
        <taxon>Astrophorina</taxon>
        <taxon>Geodiidae</taxon>
        <taxon>Geodia</taxon>
    </lineage>
</organism>
<comment type="catalytic activity">
    <reaction evidence="5">
        <text>D-glyceraldehyde 3-phosphate = dihydroxyacetone phosphate</text>
        <dbReference type="Rhea" id="RHEA:18585"/>
        <dbReference type="ChEBI" id="CHEBI:57642"/>
        <dbReference type="ChEBI" id="CHEBI:59776"/>
        <dbReference type="EC" id="5.3.1.1"/>
    </reaction>
</comment>
<evidence type="ECO:0000256" key="1">
    <source>
        <dbReference type="ARBA" id="ARBA00007422"/>
    </source>
</evidence>
<proteinExistence type="inferred from homology"/>
<dbReference type="Proteomes" id="UP001174909">
    <property type="component" value="Unassembled WGS sequence"/>
</dbReference>
<keyword evidence="3" id="KW-0963">Cytoplasm</keyword>
<dbReference type="GO" id="GO:0004807">
    <property type="term" value="F:triose-phosphate isomerase activity"/>
    <property type="evidence" value="ECO:0007669"/>
    <property type="project" value="UniProtKB-EC"/>
</dbReference>
<reference evidence="6" key="1">
    <citation type="submission" date="2023-03" db="EMBL/GenBank/DDBJ databases">
        <authorList>
            <person name="Steffen K."/>
            <person name="Cardenas P."/>
        </authorList>
    </citation>
    <scope>NUCLEOTIDE SEQUENCE</scope>
</reference>
<comment type="pathway">
    <text evidence="5">Carbohydrate degradation; glycolysis; D-glyceraldehyde 3-phosphate from glycerone phosphate: step 1/1.</text>
</comment>
<dbReference type="GO" id="GO:0006096">
    <property type="term" value="P:glycolytic process"/>
    <property type="evidence" value="ECO:0007669"/>
    <property type="project" value="UniProtKB-KW"/>
</dbReference>
<dbReference type="EC" id="5.3.1.1" evidence="5"/>
<dbReference type="Gene3D" id="3.20.20.70">
    <property type="entry name" value="Aldolase class I"/>
    <property type="match status" value="1"/>
</dbReference>
<dbReference type="InterPro" id="IPR000652">
    <property type="entry name" value="Triosephosphate_isomerase"/>
</dbReference>
<dbReference type="GO" id="GO:0006094">
    <property type="term" value="P:gluconeogenesis"/>
    <property type="evidence" value="ECO:0007669"/>
    <property type="project" value="UniProtKB-KW"/>
</dbReference>
<dbReference type="PANTHER" id="PTHR21139:SF42">
    <property type="entry name" value="TRIOSEPHOSPHATE ISOMERASE"/>
    <property type="match status" value="1"/>
</dbReference>
<dbReference type="NCBIfam" id="TIGR00419">
    <property type="entry name" value="tim"/>
    <property type="match status" value="1"/>
</dbReference>
<evidence type="ECO:0000313" key="7">
    <source>
        <dbReference type="Proteomes" id="UP001174909"/>
    </source>
</evidence>
<accession>A0AA35TJH2</accession>
<keyword evidence="5" id="KW-0312">Gluconeogenesis</keyword>
<keyword evidence="5" id="KW-0324">Glycolysis</keyword>
<dbReference type="GO" id="GO:0046166">
    <property type="term" value="P:glyceraldehyde-3-phosphate biosynthetic process"/>
    <property type="evidence" value="ECO:0007669"/>
    <property type="project" value="TreeGrafter"/>
</dbReference>
<name>A0AA35TJH2_GEOBA</name>
<dbReference type="GO" id="GO:0005829">
    <property type="term" value="C:cytosol"/>
    <property type="evidence" value="ECO:0007669"/>
    <property type="project" value="TreeGrafter"/>
</dbReference>
<evidence type="ECO:0000256" key="3">
    <source>
        <dbReference type="ARBA" id="ARBA00022490"/>
    </source>
</evidence>
<dbReference type="InterPro" id="IPR035990">
    <property type="entry name" value="TIM_sf"/>
</dbReference>
<evidence type="ECO:0000256" key="5">
    <source>
        <dbReference type="RuleBase" id="RU363013"/>
    </source>
</evidence>
<dbReference type="SUPFAM" id="SSF51351">
    <property type="entry name" value="Triosephosphate isomerase (TIM)"/>
    <property type="match status" value="1"/>
</dbReference>
<gene>
    <name evidence="6" type="ORF">GBAR_LOCUS27094</name>
</gene>
<dbReference type="PROSITE" id="PS51440">
    <property type="entry name" value="TIM_2"/>
    <property type="match status" value="1"/>
</dbReference>
<keyword evidence="7" id="KW-1185">Reference proteome</keyword>
<dbReference type="PROSITE" id="PS00171">
    <property type="entry name" value="TIM_1"/>
    <property type="match status" value="1"/>
</dbReference>
<dbReference type="Pfam" id="PF00121">
    <property type="entry name" value="TIM"/>
    <property type="match status" value="1"/>
</dbReference>
<dbReference type="GO" id="GO:0019563">
    <property type="term" value="P:glycerol catabolic process"/>
    <property type="evidence" value="ECO:0007669"/>
    <property type="project" value="TreeGrafter"/>
</dbReference>
<comment type="similarity">
    <text evidence="1 5">Belongs to the triosephosphate isomerase family.</text>
</comment>
<evidence type="ECO:0000313" key="6">
    <source>
        <dbReference type="EMBL" id="CAI8049243.1"/>
    </source>
</evidence>
<comment type="subunit">
    <text evidence="2">Homodimer.</text>
</comment>
<dbReference type="PANTHER" id="PTHR21139">
    <property type="entry name" value="TRIOSEPHOSPHATE ISOMERASE"/>
    <property type="match status" value="1"/>
</dbReference>
<dbReference type="InterPro" id="IPR020861">
    <property type="entry name" value="Triosephosphate_isomerase_AS"/>
</dbReference>
<protein>
    <recommendedName>
        <fullName evidence="5">Triosephosphate isomerase</fullName>
        <ecNumber evidence="5">5.3.1.1</ecNumber>
    </recommendedName>
</protein>